<dbReference type="InterPro" id="IPR001279">
    <property type="entry name" value="Metallo-B-lactamas"/>
</dbReference>
<comment type="caution">
    <text evidence="2">The sequence shown here is derived from an EMBL/GenBank/DDBJ whole genome shotgun (WGS) entry which is preliminary data.</text>
</comment>
<dbReference type="CDD" id="cd07715">
    <property type="entry name" value="TaR3-like_MBL-fold"/>
    <property type="match status" value="1"/>
</dbReference>
<reference evidence="2 3" key="1">
    <citation type="submission" date="2016-11" db="EMBL/GenBank/DDBJ databases">
        <title>Trade-off between light-utilization and light-protection in marine flavobacteria.</title>
        <authorList>
            <person name="Kumagai Y."/>
        </authorList>
    </citation>
    <scope>NUCLEOTIDE SEQUENCE [LARGE SCALE GENOMIC DNA]</scope>
    <source>
        <strain evidence="2 3">NBRC 107741</strain>
    </source>
</reference>
<proteinExistence type="predicted"/>
<evidence type="ECO:0000259" key="1">
    <source>
        <dbReference type="Pfam" id="PF12706"/>
    </source>
</evidence>
<dbReference type="InterPro" id="IPR036866">
    <property type="entry name" value="RibonucZ/Hydroxyglut_hydro"/>
</dbReference>
<feature type="domain" description="Metallo-beta-lactamase" evidence="1">
    <location>
        <begin position="51"/>
        <end position="247"/>
    </location>
</feature>
<organism evidence="2 3">
    <name type="scientific">Aureitalea marina</name>
    <dbReference type="NCBI Taxonomy" id="930804"/>
    <lineage>
        <taxon>Bacteria</taxon>
        <taxon>Pseudomonadati</taxon>
        <taxon>Bacteroidota</taxon>
        <taxon>Flavobacteriia</taxon>
        <taxon>Flavobacteriales</taxon>
        <taxon>Flavobacteriaceae</taxon>
        <taxon>Aureitalea</taxon>
    </lineage>
</organism>
<dbReference type="AlphaFoldDB" id="A0A2S7KTZ0"/>
<gene>
    <name evidence="2" type="ORF">BST85_07050</name>
</gene>
<dbReference type="Pfam" id="PF12706">
    <property type="entry name" value="Lactamase_B_2"/>
    <property type="match status" value="1"/>
</dbReference>
<keyword evidence="3" id="KW-1185">Reference proteome</keyword>
<protein>
    <recommendedName>
        <fullName evidence="1">Metallo-beta-lactamase domain-containing protein</fullName>
    </recommendedName>
</protein>
<dbReference type="PANTHER" id="PTHR42663:SF4">
    <property type="entry name" value="SLL1036 PROTEIN"/>
    <property type="match status" value="1"/>
</dbReference>
<dbReference type="Proteomes" id="UP000239800">
    <property type="component" value="Unassembled WGS sequence"/>
</dbReference>
<dbReference type="SUPFAM" id="SSF56281">
    <property type="entry name" value="Metallo-hydrolase/oxidoreductase"/>
    <property type="match status" value="1"/>
</dbReference>
<dbReference type="EMBL" id="MQUB01000001">
    <property type="protein sequence ID" value="PQB05993.1"/>
    <property type="molecule type" value="Genomic_DNA"/>
</dbReference>
<name>A0A2S7KTZ0_9FLAO</name>
<dbReference type="Gene3D" id="3.60.15.10">
    <property type="entry name" value="Ribonuclease Z/Hydroxyacylglutathione hydrolase-like"/>
    <property type="match status" value="1"/>
</dbReference>
<evidence type="ECO:0000313" key="3">
    <source>
        <dbReference type="Proteomes" id="UP000239800"/>
    </source>
</evidence>
<evidence type="ECO:0000313" key="2">
    <source>
        <dbReference type="EMBL" id="PQB05993.1"/>
    </source>
</evidence>
<dbReference type="PANTHER" id="PTHR42663">
    <property type="entry name" value="HYDROLASE C777.06C-RELATED-RELATED"/>
    <property type="match status" value="1"/>
</dbReference>
<sequence length="281" mass="32004">MSSTVMSKVYIKFYGTRGSIPVCSRDVALFGGNTTCIAIYREKTKRLSILDAGTGIRNLGKDMKRFYGDQKDLSITFSHFHWDHIQGFPFFDPAYDPKMNINIQVFGKKMETGALRQIFAQQMREDYFPVSLDRMGATFHFESTADEIVSADGLKLTCIEQNHPGGSFGFRVDVDGVSFVICTDHEHGEEVEEKYVDFARGADLLIHDAQYTTGELATHKGWGHSSYDQCMELAERAGVKRLVFTHHDPDHNDEFLIKMEMKCQDRFKDSFMAREGMKISI</sequence>
<accession>A0A2S7KTZ0</accession>